<feature type="transmembrane region" description="Helical" evidence="12">
    <location>
        <begin position="360"/>
        <end position="381"/>
    </location>
</feature>
<feature type="transmembrane region" description="Helical" evidence="12">
    <location>
        <begin position="507"/>
        <end position="534"/>
    </location>
</feature>
<evidence type="ECO:0000256" key="11">
    <source>
        <dbReference type="ARBA" id="ARBA00023201"/>
    </source>
</evidence>
<evidence type="ECO:0000256" key="4">
    <source>
        <dbReference type="ARBA" id="ARBA00022475"/>
    </source>
</evidence>
<dbReference type="InterPro" id="IPR038377">
    <property type="entry name" value="Na/Glc_symporter_sf"/>
</dbReference>
<comment type="similarity">
    <text evidence="2">Belongs to the sodium:solute symporter (SSF) (TC 2.A.21) family.</text>
</comment>
<dbReference type="PANTHER" id="PTHR48086:SF3">
    <property type="entry name" value="SODIUM_PROLINE SYMPORTER"/>
    <property type="match status" value="1"/>
</dbReference>
<feature type="transmembrane region" description="Helical" evidence="12">
    <location>
        <begin position="155"/>
        <end position="173"/>
    </location>
</feature>
<evidence type="ECO:0000256" key="3">
    <source>
        <dbReference type="ARBA" id="ARBA00022448"/>
    </source>
</evidence>
<dbReference type="InterPro" id="IPR001734">
    <property type="entry name" value="Na/solute_symporter"/>
</dbReference>
<feature type="transmembrane region" description="Helical" evidence="12">
    <location>
        <begin position="448"/>
        <end position="466"/>
    </location>
</feature>
<proteinExistence type="inferred from homology"/>
<name>A0A381P7Q0_9ZZZZ</name>
<keyword evidence="8" id="KW-0915">Sodium</keyword>
<keyword evidence="9" id="KW-0406">Ion transport</keyword>
<feature type="transmembrane region" description="Helical" evidence="12">
    <location>
        <begin position="6"/>
        <end position="27"/>
    </location>
</feature>
<dbReference type="Gene3D" id="1.20.1730.10">
    <property type="entry name" value="Sodium/glucose cotransporter"/>
    <property type="match status" value="2"/>
</dbReference>
<protein>
    <recommendedName>
        <fullName evidence="14">Sodium:solute symporter</fullName>
    </recommendedName>
</protein>
<accession>A0A381P7Q0</accession>
<feature type="transmembrane region" description="Helical" evidence="12">
    <location>
        <begin position="401"/>
        <end position="427"/>
    </location>
</feature>
<feature type="transmembrane region" description="Helical" evidence="12">
    <location>
        <begin position="73"/>
        <end position="93"/>
    </location>
</feature>
<keyword evidence="4" id="KW-1003">Cell membrane</keyword>
<feature type="transmembrane region" description="Helical" evidence="12">
    <location>
        <begin position="185"/>
        <end position="206"/>
    </location>
</feature>
<keyword evidence="6" id="KW-0769">Symport</keyword>
<evidence type="ECO:0000256" key="9">
    <source>
        <dbReference type="ARBA" id="ARBA00023065"/>
    </source>
</evidence>
<evidence type="ECO:0000256" key="8">
    <source>
        <dbReference type="ARBA" id="ARBA00023053"/>
    </source>
</evidence>
<dbReference type="AlphaFoldDB" id="A0A381P7Q0"/>
<gene>
    <name evidence="13" type="ORF">METZ01_LOCUS15826</name>
</gene>
<keyword evidence="5 12" id="KW-0812">Transmembrane</keyword>
<evidence type="ECO:0000256" key="10">
    <source>
        <dbReference type="ARBA" id="ARBA00023136"/>
    </source>
</evidence>
<keyword evidence="11" id="KW-0739">Sodium transport</keyword>
<evidence type="ECO:0000256" key="7">
    <source>
        <dbReference type="ARBA" id="ARBA00022989"/>
    </source>
</evidence>
<dbReference type="PANTHER" id="PTHR48086">
    <property type="entry name" value="SODIUM/PROLINE SYMPORTER-RELATED"/>
    <property type="match status" value="1"/>
</dbReference>
<evidence type="ECO:0000256" key="1">
    <source>
        <dbReference type="ARBA" id="ARBA00004651"/>
    </source>
</evidence>
<comment type="subcellular location">
    <subcellularLocation>
        <location evidence="1">Cell membrane</location>
        <topology evidence="1">Multi-pass membrane protein</topology>
    </subcellularLocation>
</comment>
<evidence type="ECO:0008006" key="14">
    <source>
        <dbReference type="Google" id="ProtNLM"/>
    </source>
</evidence>
<dbReference type="GO" id="GO:0006814">
    <property type="term" value="P:sodium ion transport"/>
    <property type="evidence" value="ECO:0007669"/>
    <property type="project" value="UniProtKB-KW"/>
</dbReference>
<organism evidence="13">
    <name type="scientific">marine metagenome</name>
    <dbReference type="NCBI Taxonomy" id="408172"/>
    <lineage>
        <taxon>unclassified sequences</taxon>
        <taxon>metagenomes</taxon>
        <taxon>ecological metagenomes</taxon>
    </lineage>
</organism>
<feature type="transmembrane region" description="Helical" evidence="12">
    <location>
        <begin position="587"/>
        <end position="607"/>
    </location>
</feature>
<sequence>MITFQFLDWLWLALFVLLMVFFGFYFYKFGKRSQADYFLADRGLPWWLPASSVYATHTATDTPIWVAGVVYKYGFAGLWYSFYSAWCAISAYVSTRIFRRSLAYSQAEWQTLRFGELGAELLRGWLAGWQVFLNMFILGWVGIAMGKVCAYLFGWDLYVGLLIFTAIGAVYVYTSGYWGVVMADFQQGVIALLVIIIVSVYGVLAAGGPTAIISKLDRYNSTCEWKIPDIKSSQIDAIVRIKNAETGEEISRSESFLIKNTKDESLFKEAENSAKKSVINEQNDKKDDQILFPNNNSILLSDHGYNIVWSKNNNRKFVDVEYSLDNGNSWVLITKNQLEGQGWRLSPMSFTGMYEGQFPIAWFITMMIIALIGGFGMGTAIDWYPEAQRIQSANSVRDASYSIWAGTALVLVRNSIWAAAIMGFFAINPHLGQGADYEMAWYRVGFEYLPVGMVGFLFAGIIAIHLSTVSTHLNLGAMYATRDFYHHYINPEASEEKLVSVGRKSTILILFGSFIFGLIIGEEITAWLIFALWIMSAGVWLPNILQVIWWRFNSWGFLSAWVANLGLSWLVVWILPRFGVIPELPDYLQFWALIILNAIIYLPVTFLTKPEKMDHLVAYYVMSRPIGFWGPVREEAIRQGLIKSSDSK</sequence>
<evidence type="ECO:0000256" key="2">
    <source>
        <dbReference type="ARBA" id="ARBA00006434"/>
    </source>
</evidence>
<dbReference type="EMBL" id="UINC01000900">
    <property type="protein sequence ID" value="SUZ62972.1"/>
    <property type="molecule type" value="Genomic_DNA"/>
</dbReference>
<evidence type="ECO:0000256" key="5">
    <source>
        <dbReference type="ARBA" id="ARBA00022692"/>
    </source>
</evidence>
<feature type="transmembrane region" description="Helical" evidence="12">
    <location>
        <begin position="555"/>
        <end position="575"/>
    </location>
</feature>
<dbReference type="InterPro" id="IPR050277">
    <property type="entry name" value="Sodium:Solute_Symporter"/>
</dbReference>
<dbReference type="GO" id="GO:0005886">
    <property type="term" value="C:plasma membrane"/>
    <property type="evidence" value="ECO:0007669"/>
    <property type="project" value="UniProtKB-SubCell"/>
</dbReference>
<dbReference type="PROSITE" id="PS50283">
    <property type="entry name" value="NA_SOLUT_SYMP_3"/>
    <property type="match status" value="1"/>
</dbReference>
<keyword evidence="7 12" id="KW-1133">Transmembrane helix</keyword>
<keyword evidence="10 12" id="KW-0472">Membrane</keyword>
<reference evidence="13" key="1">
    <citation type="submission" date="2018-05" db="EMBL/GenBank/DDBJ databases">
        <authorList>
            <person name="Lanie J.A."/>
            <person name="Ng W.-L."/>
            <person name="Kazmierczak K.M."/>
            <person name="Andrzejewski T.M."/>
            <person name="Davidsen T.M."/>
            <person name="Wayne K.J."/>
            <person name="Tettelin H."/>
            <person name="Glass J.I."/>
            <person name="Rusch D."/>
            <person name="Podicherti R."/>
            <person name="Tsui H.-C.T."/>
            <person name="Winkler M.E."/>
        </authorList>
    </citation>
    <scope>NUCLEOTIDE SEQUENCE</scope>
</reference>
<keyword evidence="3" id="KW-0813">Transport</keyword>
<dbReference type="Pfam" id="PF00474">
    <property type="entry name" value="SSF"/>
    <property type="match status" value="2"/>
</dbReference>
<evidence type="ECO:0000313" key="13">
    <source>
        <dbReference type="EMBL" id="SUZ62972.1"/>
    </source>
</evidence>
<evidence type="ECO:0000256" key="12">
    <source>
        <dbReference type="SAM" id="Phobius"/>
    </source>
</evidence>
<evidence type="ECO:0000256" key="6">
    <source>
        <dbReference type="ARBA" id="ARBA00022847"/>
    </source>
</evidence>
<feature type="transmembrane region" description="Helical" evidence="12">
    <location>
        <begin position="122"/>
        <end position="143"/>
    </location>
</feature>
<dbReference type="GO" id="GO:0015293">
    <property type="term" value="F:symporter activity"/>
    <property type="evidence" value="ECO:0007669"/>
    <property type="project" value="UniProtKB-KW"/>
</dbReference>